<comment type="caution">
    <text evidence="1">The sequence shown here is derived from an EMBL/GenBank/DDBJ whole genome shotgun (WGS) entry which is preliminary data.</text>
</comment>
<dbReference type="EMBL" id="JAULSR010000006">
    <property type="protein sequence ID" value="KAK0615906.1"/>
    <property type="molecule type" value="Genomic_DNA"/>
</dbReference>
<protein>
    <submittedName>
        <fullName evidence="1">Uncharacterized protein</fullName>
    </submittedName>
</protein>
<dbReference type="AlphaFoldDB" id="A0AA40BW44"/>
<proteinExistence type="predicted"/>
<reference evidence="1" key="1">
    <citation type="submission" date="2023-06" db="EMBL/GenBank/DDBJ databases">
        <title>Genome-scale phylogeny and comparative genomics of the fungal order Sordariales.</title>
        <authorList>
            <consortium name="Lawrence Berkeley National Laboratory"/>
            <person name="Hensen N."/>
            <person name="Bonometti L."/>
            <person name="Westerberg I."/>
            <person name="Brannstrom I.O."/>
            <person name="Guillou S."/>
            <person name="Cros-Aarteil S."/>
            <person name="Calhoun S."/>
            <person name="Haridas S."/>
            <person name="Kuo A."/>
            <person name="Mondo S."/>
            <person name="Pangilinan J."/>
            <person name="Riley R."/>
            <person name="LaButti K."/>
            <person name="Andreopoulos B."/>
            <person name="Lipzen A."/>
            <person name="Chen C."/>
            <person name="Yanf M."/>
            <person name="Daum C."/>
            <person name="Ng V."/>
            <person name="Clum A."/>
            <person name="Steindorff A."/>
            <person name="Ohm R."/>
            <person name="Martin F."/>
            <person name="Silar P."/>
            <person name="Natvig D."/>
            <person name="Lalanne C."/>
            <person name="Gautier V."/>
            <person name="Ament-velasquez S.L."/>
            <person name="Kruys A."/>
            <person name="Hutchinson M.I."/>
            <person name="Powell A.J."/>
            <person name="Barry K."/>
            <person name="Miller A.N."/>
            <person name="Grigoriev I.V."/>
            <person name="Debuchy R."/>
            <person name="Gladieux P."/>
            <person name="Thoren M.H."/>
            <person name="Johannesson H."/>
        </authorList>
    </citation>
    <scope>NUCLEOTIDE SEQUENCE</scope>
    <source>
        <strain evidence="1">SMH3391-2</strain>
    </source>
</reference>
<gene>
    <name evidence="1" type="ORF">B0T17DRAFT_539547</name>
</gene>
<sequence length="239" mass="26297">MSLHCWSISCYDDVYNTPVSGLSNDREPFLSLRRMEDSTTWVEVEETLWLNKNSEPSFSVMAICSLGLASRELTLLVGTGSLFPDTRYPIPDSRFPYQTIVSSEALRRGKLATELAVDVEDAGRSGLRGILTVCRNTTEHLKSQKQYHGSCDSSKNLPVVQCVGCGGCCLLGVRGQQQEPPVSIRQYLPGLLRPQFFRGTWRSIPPGNCKSGQMMSVVRTQQCIGFAASISKLANHGTG</sequence>
<keyword evidence="2" id="KW-1185">Reference proteome</keyword>
<evidence type="ECO:0000313" key="1">
    <source>
        <dbReference type="EMBL" id="KAK0615906.1"/>
    </source>
</evidence>
<evidence type="ECO:0000313" key="2">
    <source>
        <dbReference type="Proteomes" id="UP001174934"/>
    </source>
</evidence>
<accession>A0AA40BW44</accession>
<organism evidence="1 2">
    <name type="scientific">Bombardia bombarda</name>
    <dbReference type="NCBI Taxonomy" id="252184"/>
    <lineage>
        <taxon>Eukaryota</taxon>
        <taxon>Fungi</taxon>
        <taxon>Dikarya</taxon>
        <taxon>Ascomycota</taxon>
        <taxon>Pezizomycotina</taxon>
        <taxon>Sordariomycetes</taxon>
        <taxon>Sordariomycetidae</taxon>
        <taxon>Sordariales</taxon>
        <taxon>Lasiosphaeriaceae</taxon>
        <taxon>Bombardia</taxon>
    </lineage>
</organism>
<dbReference type="Proteomes" id="UP001174934">
    <property type="component" value="Unassembled WGS sequence"/>
</dbReference>
<name>A0AA40BW44_9PEZI</name>